<keyword evidence="17" id="KW-1185">Reference proteome</keyword>
<dbReference type="SUPFAM" id="SSF53254">
    <property type="entry name" value="Phosphoglycerate mutase-like"/>
    <property type="match status" value="1"/>
</dbReference>
<evidence type="ECO:0000256" key="3">
    <source>
        <dbReference type="ARBA" id="ARBA00012976"/>
    </source>
</evidence>
<evidence type="ECO:0000256" key="2">
    <source>
        <dbReference type="ARBA" id="ARBA00008422"/>
    </source>
</evidence>
<evidence type="ECO:0000256" key="6">
    <source>
        <dbReference type="ARBA" id="ARBA00022729"/>
    </source>
</evidence>
<feature type="signal peptide" evidence="15">
    <location>
        <begin position="1"/>
        <end position="28"/>
    </location>
</feature>
<proteinExistence type="inferred from homology"/>
<feature type="region of interest" description="Disordered" evidence="14">
    <location>
        <begin position="455"/>
        <end position="481"/>
    </location>
</feature>
<evidence type="ECO:0000256" key="9">
    <source>
        <dbReference type="ARBA" id="ARBA00031642"/>
    </source>
</evidence>
<gene>
    <name evidence="16" type="ORF">Pmani_031059</name>
</gene>
<evidence type="ECO:0000256" key="8">
    <source>
        <dbReference type="ARBA" id="ARBA00023136"/>
    </source>
</evidence>
<evidence type="ECO:0000256" key="13">
    <source>
        <dbReference type="ARBA" id="ARBA00043832"/>
    </source>
</evidence>
<dbReference type="GO" id="GO:0034417">
    <property type="term" value="F:bisphosphoglycerate 3-phosphatase activity"/>
    <property type="evidence" value="ECO:0007669"/>
    <property type="project" value="UniProtKB-EC"/>
</dbReference>
<dbReference type="CDD" id="cd07061">
    <property type="entry name" value="HP_HAP_like"/>
    <property type="match status" value="1"/>
</dbReference>
<dbReference type="Proteomes" id="UP001292094">
    <property type="component" value="Unassembled WGS sequence"/>
</dbReference>
<accession>A0AAE1TSW0</accession>
<reference evidence="16" key="1">
    <citation type="submission" date="2023-11" db="EMBL/GenBank/DDBJ databases">
        <title>Genome assemblies of two species of porcelain crab, Petrolisthes cinctipes and Petrolisthes manimaculis (Anomura: Porcellanidae).</title>
        <authorList>
            <person name="Angst P."/>
        </authorList>
    </citation>
    <scope>NUCLEOTIDE SEQUENCE</scope>
    <source>
        <strain evidence="16">PB745_02</strain>
        <tissue evidence="16">Gill</tissue>
    </source>
</reference>
<dbReference type="EC" id="3.1.3.80" evidence="3"/>
<dbReference type="GO" id="GO:0016020">
    <property type="term" value="C:membrane"/>
    <property type="evidence" value="ECO:0007669"/>
    <property type="project" value="UniProtKB-SubCell"/>
</dbReference>
<keyword evidence="8" id="KW-0472">Membrane</keyword>
<evidence type="ECO:0000256" key="7">
    <source>
        <dbReference type="ARBA" id="ARBA00022801"/>
    </source>
</evidence>
<comment type="catalytic activity">
    <reaction evidence="11">
        <text>1D-myo-inositol 1,2,4,5,6-pentakisphosphate + H2O = 1D-myo-inositol 1,2,5,6-tetrakisphosphate + phosphate</text>
        <dbReference type="Rhea" id="RHEA:77115"/>
        <dbReference type="ChEBI" id="CHEBI:15377"/>
        <dbReference type="ChEBI" id="CHEBI:43474"/>
        <dbReference type="ChEBI" id="CHEBI:57798"/>
        <dbReference type="ChEBI" id="CHEBI:195535"/>
        <dbReference type="EC" id="3.1.3.62"/>
    </reaction>
    <physiologicalReaction direction="left-to-right" evidence="11">
        <dbReference type="Rhea" id="RHEA:77116"/>
    </physiologicalReaction>
</comment>
<evidence type="ECO:0000313" key="17">
    <source>
        <dbReference type="Proteomes" id="UP001292094"/>
    </source>
</evidence>
<comment type="catalytic activity">
    <reaction evidence="10">
        <text>1D-myo-inositol 1,2,5,6-tetrakisphosphate + H2O = 1D-myo-inositol 1,2,6-trisphosphate + phosphate</text>
        <dbReference type="Rhea" id="RHEA:77119"/>
        <dbReference type="ChEBI" id="CHEBI:15377"/>
        <dbReference type="ChEBI" id="CHEBI:43474"/>
        <dbReference type="ChEBI" id="CHEBI:195535"/>
        <dbReference type="ChEBI" id="CHEBI:195537"/>
        <dbReference type="EC" id="3.1.3.62"/>
    </reaction>
    <physiologicalReaction direction="left-to-right" evidence="10">
        <dbReference type="Rhea" id="RHEA:77120"/>
    </physiologicalReaction>
</comment>
<keyword evidence="7" id="KW-0378">Hydrolase</keyword>
<dbReference type="InterPro" id="IPR000560">
    <property type="entry name" value="His_Pase_clade-2"/>
</dbReference>
<evidence type="ECO:0000256" key="1">
    <source>
        <dbReference type="ARBA" id="ARBA00004370"/>
    </source>
</evidence>
<dbReference type="EC" id="3.1.3.62" evidence="4"/>
<keyword evidence="6 15" id="KW-0732">Signal</keyword>
<dbReference type="AlphaFoldDB" id="A0AAE1TSW0"/>
<dbReference type="Gene3D" id="3.40.50.1240">
    <property type="entry name" value="Phosphoglycerate mutase-like"/>
    <property type="match status" value="1"/>
</dbReference>
<evidence type="ECO:0000256" key="15">
    <source>
        <dbReference type="SAM" id="SignalP"/>
    </source>
</evidence>
<dbReference type="Pfam" id="PF00328">
    <property type="entry name" value="His_Phos_2"/>
    <property type="match status" value="1"/>
</dbReference>
<feature type="chain" id="PRO_5041999841" description="Multiple inositol polyphosphate phosphatase 1" evidence="15">
    <location>
        <begin position="29"/>
        <end position="481"/>
    </location>
</feature>
<evidence type="ECO:0000313" key="16">
    <source>
        <dbReference type="EMBL" id="KAK4296447.1"/>
    </source>
</evidence>
<feature type="compositionally biased region" description="Low complexity" evidence="14">
    <location>
        <begin position="456"/>
        <end position="473"/>
    </location>
</feature>
<dbReference type="PANTHER" id="PTHR20963">
    <property type="entry name" value="MULTIPLE INOSITOL POLYPHOSPHATE PHOSPHATASE-RELATED"/>
    <property type="match status" value="1"/>
</dbReference>
<sequence>MIKFQKGAKMMWEASVLVGVMVWCCCEGLHVCDGVDRATPTHRLSTKTAYFNADKDTTHWSYFNKEVEGCFAEQVWLLNRHGTRFPTQNDMHGLLDILPGVSQKIVANHQQGRGCLKQSELEQLQNWIPPYDLRDKEQLQETGQDELAAIGEEWRNFLPHLFDQPFHPAKFKVDFTVKNRTGQSAYHFLRGMFGDEAVGNIELPQPYSPNFVLRFYKACPRWVKEVYKNKETTYKEQQLFVETEDFKNTTHGVSARLGFMHPLSLDELVAVYDECRYETAFWAGRDSVWCSPFTDDDFEVMEYYQDLKYYYEDSYGHPLNLKTACRTLADLFMHFRSTVNDGEAKPQGIFYFAHDKTILKVLASFGLFRPAQHLRHDNFKSMKDRVWRTSFVSPFSANLAFVLYRCGDGKEENHKVGVFFEGQPTPLPDVCRGVTCRWEELRPWLAEQHATCDLDPPSAHSSSTHPLSPSTNSFNPSTQMR</sequence>
<comment type="catalytic activity">
    <reaction evidence="12">
        <text>1D-myo-inositol hexakisphosphate + H2O = 1D-myo-inositol 1,2,4,5,6-pentakisphosphate + phosphate</text>
        <dbReference type="Rhea" id="RHEA:16989"/>
        <dbReference type="ChEBI" id="CHEBI:15377"/>
        <dbReference type="ChEBI" id="CHEBI:43474"/>
        <dbReference type="ChEBI" id="CHEBI:57798"/>
        <dbReference type="ChEBI" id="CHEBI:58130"/>
        <dbReference type="EC" id="3.1.3.62"/>
    </reaction>
    <physiologicalReaction direction="left-to-right" evidence="12">
        <dbReference type="Rhea" id="RHEA:16990"/>
    </physiologicalReaction>
</comment>
<organism evidence="16 17">
    <name type="scientific">Petrolisthes manimaculis</name>
    <dbReference type="NCBI Taxonomy" id="1843537"/>
    <lineage>
        <taxon>Eukaryota</taxon>
        <taxon>Metazoa</taxon>
        <taxon>Ecdysozoa</taxon>
        <taxon>Arthropoda</taxon>
        <taxon>Crustacea</taxon>
        <taxon>Multicrustacea</taxon>
        <taxon>Malacostraca</taxon>
        <taxon>Eumalacostraca</taxon>
        <taxon>Eucarida</taxon>
        <taxon>Decapoda</taxon>
        <taxon>Pleocyemata</taxon>
        <taxon>Anomura</taxon>
        <taxon>Galatheoidea</taxon>
        <taxon>Porcellanidae</taxon>
        <taxon>Petrolisthes</taxon>
    </lineage>
</organism>
<comment type="catalytic activity">
    <reaction evidence="13">
        <text>(2R)-2,3-bisphosphoglycerate + H2O = (2R)-2-phosphoglycerate + phosphate</text>
        <dbReference type="Rhea" id="RHEA:27381"/>
        <dbReference type="ChEBI" id="CHEBI:15377"/>
        <dbReference type="ChEBI" id="CHEBI:43474"/>
        <dbReference type="ChEBI" id="CHEBI:58248"/>
        <dbReference type="ChEBI" id="CHEBI:58289"/>
        <dbReference type="EC" id="3.1.3.80"/>
    </reaction>
    <physiologicalReaction direction="left-to-right" evidence="13">
        <dbReference type="Rhea" id="RHEA:27382"/>
    </physiologicalReaction>
</comment>
<evidence type="ECO:0000256" key="12">
    <source>
        <dbReference type="ARBA" id="ARBA00043691"/>
    </source>
</evidence>
<dbReference type="EMBL" id="JAWZYT010003850">
    <property type="protein sequence ID" value="KAK4296447.1"/>
    <property type="molecule type" value="Genomic_DNA"/>
</dbReference>
<dbReference type="GO" id="GO:0003993">
    <property type="term" value="F:acid phosphatase activity"/>
    <property type="evidence" value="ECO:0007669"/>
    <property type="project" value="TreeGrafter"/>
</dbReference>
<comment type="caution">
    <text evidence="16">The sequence shown here is derived from an EMBL/GenBank/DDBJ whole genome shotgun (WGS) entry which is preliminary data.</text>
</comment>
<dbReference type="InterPro" id="IPR029033">
    <property type="entry name" value="His_PPase_superfam"/>
</dbReference>
<evidence type="ECO:0000256" key="14">
    <source>
        <dbReference type="SAM" id="MobiDB-lite"/>
    </source>
</evidence>
<dbReference type="GO" id="GO:0052745">
    <property type="term" value="F:inositol phosphate phosphatase activity"/>
    <property type="evidence" value="ECO:0007669"/>
    <property type="project" value="TreeGrafter"/>
</dbReference>
<comment type="subcellular location">
    <subcellularLocation>
        <location evidence="1">Membrane</location>
    </subcellularLocation>
</comment>
<evidence type="ECO:0000256" key="4">
    <source>
        <dbReference type="ARBA" id="ARBA00013040"/>
    </source>
</evidence>
<name>A0AAE1TSW0_9EUCA</name>
<dbReference type="PANTHER" id="PTHR20963:SF8">
    <property type="entry name" value="MULTIPLE INOSITOL POLYPHOSPHATE PHOSPHATASE 1"/>
    <property type="match status" value="1"/>
</dbReference>
<protein>
    <recommendedName>
        <fullName evidence="5">Multiple inositol polyphosphate phosphatase 1</fullName>
        <ecNumber evidence="4">3.1.3.62</ecNumber>
        <ecNumber evidence="3">3.1.3.80</ecNumber>
    </recommendedName>
    <alternativeName>
        <fullName evidence="9">2,3-bisphosphoglycerate 3-phosphatase</fullName>
    </alternativeName>
</protein>
<comment type="similarity">
    <text evidence="2">Belongs to the histidine acid phosphatase family. MINPP1 subfamily.</text>
</comment>
<evidence type="ECO:0000256" key="11">
    <source>
        <dbReference type="ARBA" id="ARBA00043671"/>
    </source>
</evidence>
<evidence type="ECO:0000256" key="10">
    <source>
        <dbReference type="ARBA" id="ARBA00043668"/>
    </source>
</evidence>
<evidence type="ECO:0000256" key="5">
    <source>
        <dbReference type="ARBA" id="ARBA00018097"/>
    </source>
</evidence>